<dbReference type="CDD" id="cd00067">
    <property type="entry name" value="GAL4"/>
    <property type="match status" value="1"/>
</dbReference>
<keyword evidence="1" id="KW-0805">Transcription regulation</keyword>
<evidence type="ECO:0000256" key="2">
    <source>
        <dbReference type="ARBA" id="ARBA00023125"/>
    </source>
</evidence>
<evidence type="ECO:0000256" key="1">
    <source>
        <dbReference type="ARBA" id="ARBA00023015"/>
    </source>
</evidence>
<dbReference type="InterPro" id="IPR001138">
    <property type="entry name" value="Zn2Cys6_DnaBD"/>
</dbReference>
<evidence type="ECO:0000259" key="6">
    <source>
        <dbReference type="PROSITE" id="PS50048"/>
    </source>
</evidence>
<dbReference type="InterPro" id="IPR036864">
    <property type="entry name" value="Zn2-C6_fun-type_DNA-bd_sf"/>
</dbReference>
<feature type="domain" description="Zn(2)-C6 fungal-type" evidence="6">
    <location>
        <begin position="123"/>
        <end position="163"/>
    </location>
</feature>
<evidence type="ECO:0000256" key="4">
    <source>
        <dbReference type="ARBA" id="ARBA00023242"/>
    </source>
</evidence>
<dbReference type="VEuPathDB" id="FungiDB:BDV34DRAFT_186091"/>
<feature type="compositionally biased region" description="Polar residues" evidence="5">
    <location>
        <begin position="193"/>
        <end position="205"/>
    </location>
</feature>
<keyword evidence="4" id="KW-0539">Nucleus</keyword>
<keyword evidence="3" id="KW-0804">Transcription</keyword>
<accession>A0A5N6E3T4</accession>
<dbReference type="Gene3D" id="4.10.240.10">
    <property type="entry name" value="Zn(2)-C6 fungal-type DNA-binding domain"/>
    <property type="match status" value="1"/>
</dbReference>
<evidence type="ECO:0000256" key="3">
    <source>
        <dbReference type="ARBA" id="ARBA00023163"/>
    </source>
</evidence>
<dbReference type="GO" id="GO:0009893">
    <property type="term" value="P:positive regulation of metabolic process"/>
    <property type="evidence" value="ECO:0007669"/>
    <property type="project" value="UniProtKB-ARBA"/>
</dbReference>
<evidence type="ECO:0000256" key="5">
    <source>
        <dbReference type="SAM" id="MobiDB-lite"/>
    </source>
</evidence>
<dbReference type="EMBL" id="ML734940">
    <property type="protein sequence ID" value="KAB8211100.1"/>
    <property type="molecule type" value="Genomic_DNA"/>
</dbReference>
<keyword evidence="2" id="KW-0238">DNA-binding</keyword>
<evidence type="ECO:0000313" key="8">
    <source>
        <dbReference type="Proteomes" id="UP000326532"/>
    </source>
</evidence>
<dbReference type="PROSITE" id="PS50048">
    <property type="entry name" value="ZN2_CY6_FUNGAL_2"/>
    <property type="match status" value="1"/>
</dbReference>
<reference evidence="7 8" key="1">
    <citation type="submission" date="2019-04" db="EMBL/GenBank/DDBJ databases">
        <title>Fungal friends and foes A comparative genomics study of 23 Aspergillus species from section Flavi.</title>
        <authorList>
            <consortium name="DOE Joint Genome Institute"/>
            <person name="Kjaerbolling I."/>
            <person name="Vesth T.C."/>
            <person name="Frisvad J.C."/>
            <person name="Nybo J.L."/>
            <person name="Theobald S."/>
            <person name="Kildgaard S."/>
            <person name="Petersen T.I."/>
            <person name="Kuo A."/>
            <person name="Sato A."/>
            <person name="Lyhne E.K."/>
            <person name="Kogle M.E."/>
            <person name="Wiebenga A."/>
            <person name="Kun R.S."/>
            <person name="Lubbers R.J."/>
            <person name="Makela M.R."/>
            <person name="Barry K."/>
            <person name="Chovatia M."/>
            <person name="Clum A."/>
            <person name="Daum C."/>
            <person name="Haridas S."/>
            <person name="He G."/>
            <person name="LaButti K."/>
            <person name="Lipzen A."/>
            <person name="Mondo S."/>
            <person name="Pangilinan J."/>
            <person name="Riley R."/>
            <person name="Salamov A."/>
            <person name="Simmons B.A."/>
            <person name="Magnuson J.K."/>
            <person name="Henrissat B."/>
            <person name="Mortensen U.H."/>
            <person name="Larsen T.O."/>
            <person name="De vries R.P."/>
            <person name="Grigoriev I.V."/>
            <person name="Machida M."/>
            <person name="Baker S.E."/>
            <person name="Andersen M.R."/>
        </authorList>
    </citation>
    <scope>NUCLEOTIDE SEQUENCE [LARGE SCALE GENOMIC DNA]</scope>
    <source>
        <strain evidence="7 8">CBS 117618</strain>
    </source>
</reference>
<dbReference type="GO" id="GO:0003677">
    <property type="term" value="F:DNA binding"/>
    <property type="evidence" value="ECO:0007669"/>
    <property type="project" value="UniProtKB-KW"/>
</dbReference>
<protein>
    <recommendedName>
        <fullName evidence="6">Zn(2)-C6 fungal-type domain-containing protein</fullName>
    </recommendedName>
</protein>
<evidence type="ECO:0000313" key="7">
    <source>
        <dbReference type="EMBL" id="KAB8211100.1"/>
    </source>
</evidence>
<keyword evidence="8" id="KW-1185">Reference proteome</keyword>
<feature type="region of interest" description="Disordered" evidence="5">
    <location>
        <begin position="82"/>
        <end position="106"/>
    </location>
</feature>
<sequence>MEPTTGLMSDDLYIEGLMRYPNGATELIEPSAIRDFPPANPTEYFRWAALDESLGSHSSEQPHIDNEALETMWSSVRSQSLTQPSLVPNEGERHSTTTIASDKAPASTARRFRLGRPRRQNHSCDQCRSAKRACDLPLNVAIHERRPSTACSMCNLRQTECTVAWLYRKQTLNQATTTKQAPARSRNLEKRLATQTGNTSATDTPSEGCISPPATSVFIPKASEELTRQLLSRKVRSERLALYVDIVDIPLSQCLRQGSMPPQFSSGIASWGILAQYPQMTTYFEKAKPWIQSCWDIDYVSSDDWNTAPPHLFRVVSLLDAIFQRKNGRADTAYTESRDTAITETYKWAAIAQAARLFVDRDAGRERNNSDTDVHFGYAHDMARSAWCKAKQLVLRNLATINSFRLALAMVLFGQIVPSESNESLECDETSAYLFFQGVHRFRRLCVGARALLTGLSTPRRRERRVQTGISSAELPRTQLQDLQSDIKGHLLELIGSIEWLVTMLNSIEIATSIEKLGALPVEDYISADDDCQHLNDTPPQWIVSCSREKEAEDSILGVLKVKDQPFTTLWVNGISSETLVQSIRQLAALGVLIWKSLSHLVLLLRALDVDEVDLDVVHERYNSMMTLIQLWRSSFGVLDCTTRSNLQDLHFNLWRLIAFFCIDTDLAVLIFCEVSQTIEGRLLAQSFTPDTSPLLKELQSSSVYCKKEALISAQEVDLISSTCRGLSRPGHQGPTGLKARIQDICAHSSPYMMIRVFKLAAKVFARQAYDDIQISDTKGAVDMSAGLHNCLQTLKVLQGAFVTFM</sequence>
<name>A0A5N6E3T4_ASPPA</name>
<dbReference type="SMART" id="SM00066">
    <property type="entry name" value="GAL4"/>
    <property type="match status" value="1"/>
</dbReference>
<dbReference type="Proteomes" id="UP000326532">
    <property type="component" value="Unassembled WGS sequence"/>
</dbReference>
<dbReference type="AlphaFoldDB" id="A0A5N6E3T4"/>
<dbReference type="SUPFAM" id="SSF57701">
    <property type="entry name" value="Zn2/Cys6 DNA-binding domain"/>
    <property type="match status" value="1"/>
</dbReference>
<dbReference type="GO" id="GO:0008270">
    <property type="term" value="F:zinc ion binding"/>
    <property type="evidence" value="ECO:0007669"/>
    <property type="project" value="InterPro"/>
</dbReference>
<proteinExistence type="predicted"/>
<organism evidence="7 8">
    <name type="scientific">Aspergillus parasiticus</name>
    <dbReference type="NCBI Taxonomy" id="5067"/>
    <lineage>
        <taxon>Eukaryota</taxon>
        <taxon>Fungi</taxon>
        <taxon>Dikarya</taxon>
        <taxon>Ascomycota</taxon>
        <taxon>Pezizomycotina</taxon>
        <taxon>Eurotiomycetes</taxon>
        <taxon>Eurotiomycetidae</taxon>
        <taxon>Eurotiales</taxon>
        <taxon>Aspergillaceae</taxon>
        <taxon>Aspergillus</taxon>
        <taxon>Aspergillus subgen. Circumdati</taxon>
    </lineage>
</organism>
<dbReference type="GO" id="GO:0000981">
    <property type="term" value="F:DNA-binding transcription factor activity, RNA polymerase II-specific"/>
    <property type="evidence" value="ECO:0007669"/>
    <property type="project" value="InterPro"/>
</dbReference>
<feature type="region of interest" description="Disordered" evidence="5">
    <location>
        <begin position="174"/>
        <end position="208"/>
    </location>
</feature>
<gene>
    <name evidence="7" type="ORF">BDV34DRAFT_186091</name>
</gene>